<evidence type="ECO:0000313" key="10">
    <source>
        <dbReference type="EMBL" id="TFU33909.1"/>
    </source>
</evidence>
<dbReference type="Proteomes" id="UP000298358">
    <property type="component" value="Unassembled WGS sequence"/>
</dbReference>
<evidence type="ECO:0000256" key="3">
    <source>
        <dbReference type="ARBA" id="ARBA00022692"/>
    </source>
</evidence>
<keyword evidence="3 7" id="KW-0812">Transmembrane</keyword>
<dbReference type="PANTHER" id="PTHR30572">
    <property type="entry name" value="MEMBRANE COMPONENT OF TRANSPORTER-RELATED"/>
    <property type="match status" value="1"/>
</dbReference>
<evidence type="ECO:0000259" key="8">
    <source>
        <dbReference type="Pfam" id="PF02687"/>
    </source>
</evidence>
<keyword evidence="11" id="KW-1185">Reference proteome</keyword>
<evidence type="ECO:0000259" key="9">
    <source>
        <dbReference type="Pfam" id="PF12704"/>
    </source>
</evidence>
<evidence type="ECO:0000256" key="2">
    <source>
        <dbReference type="ARBA" id="ARBA00022475"/>
    </source>
</evidence>
<comment type="caution">
    <text evidence="10">The sequence shown here is derived from an EMBL/GenBank/DDBJ whole genome shotgun (WGS) entry which is preliminary data.</text>
</comment>
<feature type="transmembrane region" description="Helical" evidence="7">
    <location>
        <begin position="336"/>
        <end position="362"/>
    </location>
</feature>
<feature type="domain" description="MacB-like periplasmic core" evidence="9">
    <location>
        <begin position="26"/>
        <end position="267"/>
    </location>
</feature>
<dbReference type="InterPro" id="IPR003838">
    <property type="entry name" value="ABC3_permease_C"/>
</dbReference>
<comment type="subcellular location">
    <subcellularLocation>
        <location evidence="1">Cell membrane</location>
        <topology evidence="1">Multi-pass membrane protein</topology>
    </subcellularLocation>
</comment>
<accession>A0A4Y9FYZ3</accession>
<dbReference type="GO" id="GO:0005886">
    <property type="term" value="C:plasma membrane"/>
    <property type="evidence" value="ECO:0007669"/>
    <property type="project" value="UniProtKB-SubCell"/>
</dbReference>
<feature type="transmembrane region" description="Helical" evidence="7">
    <location>
        <begin position="289"/>
        <end position="316"/>
    </location>
</feature>
<dbReference type="RefSeq" id="WP_135113039.1">
    <property type="nucleotide sequence ID" value="NZ_JADGLL010000004.1"/>
</dbReference>
<evidence type="ECO:0000256" key="1">
    <source>
        <dbReference type="ARBA" id="ARBA00004651"/>
    </source>
</evidence>
<evidence type="ECO:0000256" key="4">
    <source>
        <dbReference type="ARBA" id="ARBA00022989"/>
    </source>
</evidence>
<dbReference type="PANTHER" id="PTHR30572:SF4">
    <property type="entry name" value="ABC TRANSPORTER PERMEASE YTRF"/>
    <property type="match status" value="1"/>
</dbReference>
<proteinExistence type="inferred from homology"/>
<evidence type="ECO:0000256" key="5">
    <source>
        <dbReference type="ARBA" id="ARBA00023136"/>
    </source>
</evidence>
<evidence type="ECO:0000256" key="6">
    <source>
        <dbReference type="ARBA" id="ARBA00038076"/>
    </source>
</evidence>
<keyword evidence="4 7" id="KW-1133">Transmembrane helix</keyword>
<keyword evidence="2" id="KW-1003">Cell membrane</keyword>
<dbReference type="AlphaFoldDB" id="A0A4Y9FYZ3"/>
<dbReference type="InterPro" id="IPR050250">
    <property type="entry name" value="Macrolide_Exporter_MacB"/>
</dbReference>
<keyword evidence="5 7" id="KW-0472">Membrane</keyword>
<comment type="similarity">
    <text evidence="6">Belongs to the ABC-4 integral membrane protein family.</text>
</comment>
<feature type="transmembrane region" description="Helical" evidence="7">
    <location>
        <begin position="25"/>
        <end position="49"/>
    </location>
</feature>
<gene>
    <name evidence="10" type="ORF">E4U02_02945</name>
</gene>
<dbReference type="GO" id="GO:0022857">
    <property type="term" value="F:transmembrane transporter activity"/>
    <property type="evidence" value="ECO:0007669"/>
    <property type="project" value="TreeGrafter"/>
</dbReference>
<name>A0A4Y9FYZ3_9MICO</name>
<dbReference type="Pfam" id="PF02687">
    <property type="entry name" value="FtsX"/>
    <property type="match status" value="1"/>
</dbReference>
<feature type="transmembrane region" description="Helical" evidence="7">
    <location>
        <begin position="382"/>
        <end position="410"/>
    </location>
</feature>
<organism evidence="10 11">
    <name type="scientific">Microbacterium paludicola</name>
    <dbReference type="NCBI Taxonomy" id="300019"/>
    <lineage>
        <taxon>Bacteria</taxon>
        <taxon>Bacillati</taxon>
        <taxon>Actinomycetota</taxon>
        <taxon>Actinomycetes</taxon>
        <taxon>Micrococcales</taxon>
        <taxon>Microbacteriaceae</taxon>
        <taxon>Microbacterium</taxon>
    </lineage>
</organism>
<dbReference type="EMBL" id="SPQB01000004">
    <property type="protein sequence ID" value="TFU33909.1"/>
    <property type="molecule type" value="Genomic_DNA"/>
</dbReference>
<sequence length="420" mass="44325">MSVLTSAAGSLAEAWQELRVHRLRVLLSLIVVAVSVAAFTGVVALGQMLSQGFEEQMERSGGRPALVMIGAAQGEPDASGIVASADGDALDAALFATAERFGIDWVARQAWLEAQLPYEGWAGMQAVDPDYGVMHRVPILHGHWFTDADAARLVPAIVISENWWESLGSPAMETHPKVTVTLTTWSADGTPTAPAEAEAVVVGVTTTQDQYSFNGFLVYDDVAALIGADALAQNTSREAWIPVDGAQELIDAMETSIAASLPEGYDVSADRTDYLYQQEQGGFDPFGPMLLVLGGISGLILALGGLSLLNITLVTVRHRIREIGVRRSFGATGTRVFFSVMLESVVATVIAGGVGIVIAILVLRMPLVADNMFAMLQEPPAFPMSAAVTGLLVSAGVGALAGLVPALVALRVRPIDAIRY</sequence>
<dbReference type="OrthoDB" id="3510103at2"/>
<dbReference type="Pfam" id="PF12704">
    <property type="entry name" value="MacB_PCD"/>
    <property type="match status" value="1"/>
</dbReference>
<protein>
    <submittedName>
        <fullName evidence="10">ABC transporter permease</fullName>
    </submittedName>
</protein>
<dbReference type="InterPro" id="IPR025857">
    <property type="entry name" value="MacB_PCD"/>
</dbReference>
<evidence type="ECO:0000256" key="7">
    <source>
        <dbReference type="SAM" id="Phobius"/>
    </source>
</evidence>
<feature type="domain" description="ABC3 transporter permease C-terminal" evidence="8">
    <location>
        <begin position="296"/>
        <end position="412"/>
    </location>
</feature>
<reference evidence="10 11" key="1">
    <citation type="submission" date="2019-03" db="EMBL/GenBank/DDBJ databases">
        <title>Diversity of the mouse oral microbiome.</title>
        <authorList>
            <person name="Joseph S."/>
            <person name="Aduse-Opoku J."/>
            <person name="Curtis M."/>
            <person name="Wade W."/>
            <person name="Hashim A."/>
        </authorList>
    </citation>
    <scope>NUCLEOTIDE SEQUENCE [LARGE SCALE GENOMIC DNA]</scope>
    <source>
        <strain evidence="10 11">P1012</strain>
    </source>
</reference>
<evidence type="ECO:0000313" key="11">
    <source>
        <dbReference type="Proteomes" id="UP000298358"/>
    </source>
</evidence>